<dbReference type="Pfam" id="PF00008">
    <property type="entry name" value="EGF"/>
    <property type="match status" value="1"/>
</dbReference>
<comment type="caution">
    <text evidence="5">Lacks conserved residue(s) required for the propagation of feature annotation.</text>
</comment>
<feature type="domain" description="Sushi" evidence="8">
    <location>
        <begin position="849"/>
        <end position="917"/>
    </location>
</feature>
<evidence type="ECO:0000256" key="4">
    <source>
        <dbReference type="ARBA" id="ARBA00023157"/>
    </source>
</evidence>
<feature type="disulfide bond" evidence="5">
    <location>
        <begin position="1438"/>
        <end position="1447"/>
    </location>
</feature>
<keyword evidence="1 5" id="KW-0245">EGF-like domain</keyword>
<keyword evidence="10" id="KW-1185">Reference proteome</keyword>
<dbReference type="SMART" id="SM00179">
    <property type="entry name" value="EGF_CA"/>
    <property type="match status" value="4"/>
</dbReference>
<dbReference type="SUPFAM" id="SSF57196">
    <property type="entry name" value="EGF/Laminin"/>
    <property type="match status" value="2"/>
</dbReference>
<dbReference type="SUPFAM" id="SSF57535">
    <property type="entry name" value="Complement control module/SCR domain"/>
    <property type="match status" value="1"/>
</dbReference>
<dbReference type="PROSITE" id="PS50068">
    <property type="entry name" value="LDLRA_2"/>
    <property type="match status" value="1"/>
</dbReference>
<feature type="disulfide bond" evidence="5">
    <location>
        <begin position="1530"/>
        <end position="1539"/>
    </location>
</feature>
<evidence type="ECO:0000256" key="1">
    <source>
        <dbReference type="ARBA" id="ARBA00022536"/>
    </source>
</evidence>
<feature type="domain" description="EGF-like" evidence="7">
    <location>
        <begin position="1369"/>
        <end position="1409"/>
    </location>
</feature>
<dbReference type="CDD" id="cd00112">
    <property type="entry name" value="LDLa"/>
    <property type="match status" value="1"/>
</dbReference>
<dbReference type="PROSITE" id="PS51257">
    <property type="entry name" value="PROKAR_LIPOPROTEIN"/>
    <property type="match status" value="1"/>
</dbReference>
<dbReference type="SMART" id="SM00181">
    <property type="entry name" value="EGF"/>
    <property type="match status" value="9"/>
</dbReference>
<dbReference type="PROSITE" id="PS01186">
    <property type="entry name" value="EGF_2"/>
    <property type="match status" value="3"/>
</dbReference>
<keyword evidence="3" id="KW-0472">Membrane</keyword>
<evidence type="ECO:0000256" key="5">
    <source>
        <dbReference type="PROSITE-ProRule" id="PRU00076"/>
    </source>
</evidence>
<accession>A0A8R1IBI3</accession>
<feature type="domain" description="EGF-like" evidence="7">
    <location>
        <begin position="1413"/>
        <end position="1448"/>
    </location>
</feature>
<feature type="domain" description="EGF-like" evidence="7">
    <location>
        <begin position="658"/>
        <end position="696"/>
    </location>
</feature>
<dbReference type="Gene3D" id="4.10.400.10">
    <property type="entry name" value="Low-density Lipoprotein Receptor"/>
    <property type="match status" value="1"/>
</dbReference>
<feature type="disulfide bond" evidence="5">
    <location>
        <begin position="1379"/>
        <end position="1396"/>
    </location>
</feature>
<dbReference type="InterPro" id="IPR000152">
    <property type="entry name" value="EGF-type_Asp/Asn_hydroxyl_site"/>
</dbReference>
<dbReference type="PANTHER" id="PTHR24033:SF151">
    <property type="entry name" value="NOTCH 2"/>
    <property type="match status" value="1"/>
</dbReference>
<proteinExistence type="predicted"/>
<dbReference type="SMART" id="SM00192">
    <property type="entry name" value="LDLa"/>
    <property type="match status" value="1"/>
</dbReference>
<dbReference type="Gene3D" id="2.10.25.10">
    <property type="entry name" value="Laminin"/>
    <property type="match status" value="4"/>
</dbReference>
<dbReference type="EnsemblMetazoa" id="CJA21242b.1">
    <property type="protein sequence ID" value="CJA21242b.1"/>
    <property type="gene ID" value="WBGene00176814"/>
</dbReference>
<dbReference type="PROSITE" id="PS00010">
    <property type="entry name" value="ASX_HYDROXYL"/>
    <property type="match status" value="1"/>
</dbReference>
<dbReference type="PROSITE" id="PS50026">
    <property type="entry name" value="EGF_3"/>
    <property type="match status" value="6"/>
</dbReference>
<keyword evidence="4 5" id="KW-1015">Disulfide bond</keyword>
<protein>
    <submittedName>
        <fullName evidence="9">Uncharacterized protein</fullName>
    </submittedName>
</protein>
<dbReference type="PROSITE" id="PS01187">
    <property type="entry name" value="EGF_CA"/>
    <property type="match status" value="1"/>
</dbReference>
<evidence type="ECO:0000256" key="2">
    <source>
        <dbReference type="ARBA" id="ARBA00022692"/>
    </source>
</evidence>
<dbReference type="InterPro" id="IPR035976">
    <property type="entry name" value="Sushi/SCR/CCP_sf"/>
</dbReference>
<reference evidence="9" key="2">
    <citation type="submission" date="2022-06" db="UniProtKB">
        <authorList>
            <consortium name="EnsemblMetazoa"/>
        </authorList>
    </citation>
    <scope>IDENTIFICATION</scope>
    <source>
        <strain evidence="9">DF5081</strain>
    </source>
</reference>
<reference evidence="10" key="1">
    <citation type="submission" date="2010-08" db="EMBL/GenBank/DDBJ databases">
        <authorList>
            <consortium name="Caenorhabditis japonica Sequencing Consortium"/>
            <person name="Wilson R.K."/>
        </authorList>
    </citation>
    <scope>NUCLEOTIDE SEQUENCE [LARGE SCALE GENOMIC DNA]</scope>
    <source>
        <strain evidence="10">DF5081</strain>
    </source>
</reference>
<dbReference type="InterPro" id="IPR000436">
    <property type="entry name" value="Sushi_SCR_CCP_dom"/>
</dbReference>
<keyword evidence="3" id="KW-1133">Transmembrane helix</keyword>
<dbReference type="Pfam" id="PF00057">
    <property type="entry name" value="Ldl_recept_a"/>
    <property type="match status" value="1"/>
</dbReference>
<dbReference type="PANTHER" id="PTHR24033">
    <property type="entry name" value="EGF-LIKE DOMAIN-CONTAINING PROTEIN"/>
    <property type="match status" value="1"/>
</dbReference>
<evidence type="ECO:0000313" key="10">
    <source>
        <dbReference type="Proteomes" id="UP000005237"/>
    </source>
</evidence>
<dbReference type="SMART" id="SM00032">
    <property type="entry name" value="CCP"/>
    <property type="match status" value="3"/>
</dbReference>
<feature type="domain" description="EGF-like" evidence="7">
    <location>
        <begin position="1502"/>
        <end position="1540"/>
    </location>
</feature>
<feature type="disulfide bond" evidence="5">
    <location>
        <begin position="1486"/>
        <end position="1495"/>
    </location>
</feature>
<dbReference type="Proteomes" id="UP000005237">
    <property type="component" value="Unassembled WGS sequence"/>
</dbReference>
<feature type="disulfide bond" evidence="5">
    <location>
        <begin position="1313"/>
        <end position="1322"/>
    </location>
</feature>
<evidence type="ECO:0000259" key="7">
    <source>
        <dbReference type="PROSITE" id="PS50026"/>
    </source>
</evidence>
<dbReference type="InterPro" id="IPR001881">
    <property type="entry name" value="EGF-like_Ca-bd_dom"/>
</dbReference>
<name>A0A8R1IBI3_CAEJA</name>
<sequence length="1581" mass="176395">MMTVFKARTTLPNQILTSSCIALDLQDASKFGWRVLPCSTQLPILCQNYACLRGTFRCADNSKCVPASVVNDGFDDCLDGSDERTSPDASSNYLVNSATTSLSQKTHEWPLTVSSGGVLSPSTLQYGRGECTHRWTVMSPENREFAIWIEWLSPFTSTTIMIEGKDESSRIFVNSRNATSAITLTSSSFVLTASNTDTRKADFQVFYQHIDPTLCKISSDNRLSFSSEFQPSACHYQFSTNSRTSYVALLIDTCQGLTSTIAVLQFNVNSTVSLSPTPTKRLLILPTSDVSVHVSGSTWPGAETRLEIQFFELKLDGEKTLDVFLIDRQLEIEWHAKFGSGSMDGDYRTLTVNMIQTDLLDESTWKIEQFRKTCNEDSVQILSANTSQFLPTGSGLFSAIGPTTVLIRQSAQPFEFRAAFNRQPESSVSLLLKEELISVITSDTVATGKENTTICPLPPIVNGYIASVSNFSYRPYTRVITQCAPGFIPLSPIFCSQPGEWLNEGKLSLAALPLTCQVAVCQNQTIVETSLNMVPDTYDISYGTVRRYPKWELANFAPFCVCGDDNNGPNLWSCYNYLETFLENMSGACIIPQVQDAEFMRQDATTFDVFPTGYLIRMDCFLCPNLQKWYKCLNGLWYHNNTLQPYDSFQCNCAEDPDIDECVEGSDYCDQFATCHNFDGGFNCICPQDFHIYQPDNDLPHWDTIQDRLIAGYSCVESTCNGTVNLINYGVTVIEPPDMQTSIWYRSGTITPFYYATNLCNEGSQFPCVYPFFFSCIETTMFQNRDPLAACPVLDSDIYDFRILGPPYFHVFQILDVKCKNSSLTMIGRPTVFCNANLTWEALPECIEESCADPTGLVVWPLSFYTNRPKGVFTANTILFFRCELGYQLLGVENMQCTKYSDSDEIFWNKQLPTCYSESLLTTTTTSTTTNTNLPDVIYDDIVIADSVLYEETNVLEQRSNWIMSGDWTWTSSQCILHQWTFPTSFMVTSSPILLSSTEEIELSVDVRQSQCDLQVSVFSTADRHIPAISEFKRVMNSTKKCGSLVVKLKNLKGQHLAISITANGFVEICAVTIRQKACKNVEFDGLQLPSSAAFSMRRYLPASCSGSISQIVTVNGYCDSQIGWVIQREPCMCSPTPSLYVRDVTPDGTPYCKPNHCLRTSQLRNSGYNCDTGNADYSLKCPIQNQFGSFCQFQGTLFNNSYTYVLGNGMEIAIATNVCENSETKYALPNSYCKPLMSPPTIYDGCDICAGYITHCVQSDPPFVGGAWCDCANDNEFGRSCAVSKFCFNNTDHTYRCLNGGTCNMDVGICECPIEFQGEYCQNYVGSDNCEPGEKDCVNGRCRRENEAIYCNCDDGWIKDSGGNCTIVWDFCAMNNPCQQSGQCSFNLTTGQQNCDCSLSGWKGQYCEVQPKFDDCSVCQYSQKCFDTFTGNVRCQCAVGYGGQHCAESISDCDFQPCLNNGTCNQFNYQDSLTKSVIESYNCTCPTGYSGSNCQWIINPPARNCSDFIKCENGGTCGFDKNDNAICHCTDQYFGTHCERLCSEQCAHSYGCINNGSFFCECYEGFSSKYCDVVDVINYR</sequence>
<organism evidence="9 10">
    <name type="scientific">Caenorhabditis japonica</name>
    <dbReference type="NCBI Taxonomy" id="281687"/>
    <lineage>
        <taxon>Eukaryota</taxon>
        <taxon>Metazoa</taxon>
        <taxon>Ecdysozoa</taxon>
        <taxon>Nematoda</taxon>
        <taxon>Chromadorea</taxon>
        <taxon>Rhabditida</taxon>
        <taxon>Rhabditina</taxon>
        <taxon>Rhabditomorpha</taxon>
        <taxon>Rhabditoidea</taxon>
        <taxon>Rhabditidae</taxon>
        <taxon>Peloderinae</taxon>
        <taxon>Caenorhabditis</taxon>
    </lineage>
</organism>
<dbReference type="InterPro" id="IPR036055">
    <property type="entry name" value="LDL_receptor-like_sf"/>
</dbReference>
<dbReference type="InterPro" id="IPR051830">
    <property type="entry name" value="NOTCH_homolog"/>
</dbReference>
<keyword evidence="6" id="KW-0768">Sushi</keyword>
<dbReference type="PROSITE" id="PS00022">
    <property type="entry name" value="EGF_1"/>
    <property type="match status" value="4"/>
</dbReference>
<evidence type="ECO:0000313" key="9">
    <source>
        <dbReference type="EnsemblMetazoa" id="CJA21242b.1"/>
    </source>
</evidence>
<dbReference type="CDD" id="cd00054">
    <property type="entry name" value="EGF_CA"/>
    <property type="match status" value="2"/>
</dbReference>
<evidence type="ECO:0000256" key="3">
    <source>
        <dbReference type="ARBA" id="ARBA00022989"/>
    </source>
</evidence>
<feature type="domain" description="Sushi" evidence="8">
    <location>
        <begin position="453"/>
        <end position="518"/>
    </location>
</feature>
<dbReference type="PROSITE" id="PS50923">
    <property type="entry name" value="SUSHI"/>
    <property type="match status" value="2"/>
</dbReference>
<evidence type="ECO:0000256" key="6">
    <source>
        <dbReference type="PROSITE-ProRule" id="PRU00302"/>
    </source>
</evidence>
<dbReference type="Pfam" id="PF07645">
    <property type="entry name" value="EGF_CA"/>
    <property type="match status" value="1"/>
</dbReference>
<dbReference type="Gene3D" id="2.10.70.10">
    <property type="entry name" value="Complement Module, domain 1"/>
    <property type="match status" value="1"/>
</dbReference>
<evidence type="ECO:0000259" key="8">
    <source>
        <dbReference type="PROSITE" id="PS50923"/>
    </source>
</evidence>
<feature type="domain" description="EGF-like" evidence="7">
    <location>
        <begin position="1450"/>
        <end position="1496"/>
    </location>
</feature>
<dbReference type="InterPro" id="IPR018097">
    <property type="entry name" value="EGF_Ca-bd_CS"/>
</dbReference>
<dbReference type="InterPro" id="IPR000742">
    <property type="entry name" value="EGF"/>
</dbReference>
<dbReference type="InterPro" id="IPR049883">
    <property type="entry name" value="NOTCH1_EGF-like"/>
</dbReference>
<dbReference type="SUPFAM" id="SSF57424">
    <property type="entry name" value="LDL receptor-like module"/>
    <property type="match status" value="1"/>
</dbReference>
<dbReference type="InterPro" id="IPR002172">
    <property type="entry name" value="LDrepeatLR_classA_rpt"/>
</dbReference>
<feature type="domain" description="EGF-like" evidence="7">
    <location>
        <begin position="1290"/>
        <end position="1323"/>
    </location>
</feature>
<keyword evidence="2" id="KW-0812">Transmembrane</keyword>
<dbReference type="GO" id="GO:0005509">
    <property type="term" value="F:calcium ion binding"/>
    <property type="evidence" value="ECO:0007669"/>
    <property type="project" value="InterPro"/>
</dbReference>